<sequence>MNNMHLVAKDTDLSQTLVETKNEGAARVPVCEDKSNRLSNGSVLPAAQRERTDHRMAPSSRRKRESERQRASRGRRDVTAMLTMSSCQRRRIPPGSLCKQHTPSLNHTHTLRDVLGSVSLFIPPGLRQLGQSAPSAQSCNKSAFCFVPNKVKNKKIHRLAKCPQVDFWSTRIKENEEEEEEEEEEERDEIKGTTPDSLSMLTPTSRPIGLPNCHLSLGHSAALPGAFLSRSSDPF</sequence>
<evidence type="ECO:0000256" key="1">
    <source>
        <dbReference type="SAM" id="MobiDB-lite"/>
    </source>
</evidence>
<proteinExistence type="predicted"/>
<evidence type="ECO:0000313" key="2">
    <source>
        <dbReference type="EMBL" id="CAB1414867.1"/>
    </source>
</evidence>
<dbReference type="EMBL" id="CADEAL010000125">
    <property type="protein sequence ID" value="CAB1414867.1"/>
    <property type="molecule type" value="Genomic_DNA"/>
</dbReference>
<protein>
    <submittedName>
        <fullName evidence="2">Uncharacterized protein</fullName>
    </submittedName>
</protein>
<dbReference type="Proteomes" id="UP001153269">
    <property type="component" value="Unassembled WGS sequence"/>
</dbReference>
<organism evidence="2 3">
    <name type="scientific">Pleuronectes platessa</name>
    <name type="common">European plaice</name>
    <dbReference type="NCBI Taxonomy" id="8262"/>
    <lineage>
        <taxon>Eukaryota</taxon>
        <taxon>Metazoa</taxon>
        <taxon>Chordata</taxon>
        <taxon>Craniata</taxon>
        <taxon>Vertebrata</taxon>
        <taxon>Euteleostomi</taxon>
        <taxon>Actinopterygii</taxon>
        <taxon>Neopterygii</taxon>
        <taxon>Teleostei</taxon>
        <taxon>Neoteleostei</taxon>
        <taxon>Acanthomorphata</taxon>
        <taxon>Carangaria</taxon>
        <taxon>Pleuronectiformes</taxon>
        <taxon>Pleuronectoidei</taxon>
        <taxon>Pleuronectidae</taxon>
        <taxon>Pleuronectes</taxon>
    </lineage>
</organism>
<gene>
    <name evidence="2" type="ORF">PLEPLA_LOCUS2579</name>
</gene>
<feature type="compositionally biased region" description="Basic and acidic residues" evidence="1">
    <location>
        <begin position="64"/>
        <end position="75"/>
    </location>
</feature>
<keyword evidence="3" id="KW-1185">Reference proteome</keyword>
<feature type="compositionally biased region" description="Polar residues" evidence="1">
    <location>
        <begin position="194"/>
        <end position="205"/>
    </location>
</feature>
<name>A0A9N7TL44_PLEPL</name>
<feature type="compositionally biased region" description="Acidic residues" evidence="1">
    <location>
        <begin position="175"/>
        <end position="187"/>
    </location>
</feature>
<comment type="caution">
    <text evidence="2">The sequence shown here is derived from an EMBL/GenBank/DDBJ whole genome shotgun (WGS) entry which is preliminary data.</text>
</comment>
<feature type="region of interest" description="Disordered" evidence="1">
    <location>
        <begin position="173"/>
        <end position="207"/>
    </location>
</feature>
<accession>A0A9N7TL44</accession>
<dbReference type="AlphaFoldDB" id="A0A9N7TL44"/>
<evidence type="ECO:0000313" key="3">
    <source>
        <dbReference type="Proteomes" id="UP001153269"/>
    </source>
</evidence>
<reference evidence="2" key="1">
    <citation type="submission" date="2020-03" db="EMBL/GenBank/DDBJ databases">
        <authorList>
            <person name="Weist P."/>
        </authorList>
    </citation>
    <scope>NUCLEOTIDE SEQUENCE</scope>
</reference>
<feature type="region of interest" description="Disordered" evidence="1">
    <location>
        <begin position="33"/>
        <end position="75"/>
    </location>
</feature>